<reference evidence="1" key="1">
    <citation type="journal article" date="2021" name="Microb. Physiol.">
        <title>Proteogenomic Insights into the Physiology of Marine, Sulfate-Reducing, Filamentous Desulfonema limicola and Desulfonema magnum.</title>
        <authorList>
            <person name="Schnaars V."/>
            <person name="Wohlbrand L."/>
            <person name="Scheve S."/>
            <person name="Hinrichs C."/>
            <person name="Reinhardt R."/>
            <person name="Rabus R."/>
        </authorList>
    </citation>
    <scope>NUCLEOTIDE SEQUENCE</scope>
    <source>
        <strain evidence="1">5ac10</strain>
    </source>
</reference>
<name>A0A975B4N1_9BACT</name>
<dbReference type="AlphaFoldDB" id="A0A975B4N1"/>
<accession>A0A975B4N1</accession>
<dbReference type="EMBL" id="CP061799">
    <property type="protein sequence ID" value="QTA78669.1"/>
    <property type="molecule type" value="Genomic_DNA"/>
</dbReference>
<evidence type="ECO:0000313" key="2">
    <source>
        <dbReference type="Proteomes" id="UP000663720"/>
    </source>
</evidence>
<protein>
    <submittedName>
        <fullName evidence="1">Uncharacterized protein</fullName>
    </submittedName>
</protein>
<evidence type="ECO:0000313" key="1">
    <source>
        <dbReference type="EMBL" id="QTA78669.1"/>
    </source>
</evidence>
<organism evidence="1 2">
    <name type="scientific">Desulfonema limicola</name>
    <dbReference type="NCBI Taxonomy" id="45656"/>
    <lineage>
        <taxon>Bacteria</taxon>
        <taxon>Pseudomonadati</taxon>
        <taxon>Thermodesulfobacteriota</taxon>
        <taxon>Desulfobacteria</taxon>
        <taxon>Desulfobacterales</taxon>
        <taxon>Desulfococcaceae</taxon>
        <taxon>Desulfonema</taxon>
    </lineage>
</organism>
<sequence length="204" mass="24161">MKKSDYRNTYHRLVTEANLEKIKQILNEHGYYDTNTVEQIKYEEKDNLSYYILNVDSTKYIGQSAYAMLDGIFVKINSIIRQWEGIFYLPIMIIRKVTNENLKPYINLDMHKIHELIHLQYIIDHIHKNPDYIEEARIYNAGSCSYADIKKSIKFELTKLFFNELPAFVADFENGERDYYLYSDGMASLATSDNKDEYVQYNLA</sequence>
<keyword evidence="2" id="KW-1185">Reference proteome</keyword>
<dbReference type="Proteomes" id="UP000663720">
    <property type="component" value="Chromosome"/>
</dbReference>
<dbReference type="RefSeq" id="WP_207690499.1">
    <property type="nucleotide sequence ID" value="NZ_CP061799.1"/>
</dbReference>
<dbReference type="KEGG" id="dli:dnl_08980"/>
<gene>
    <name evidence="1" type="ORF">dnl_08980</name>
</gene>
<proteinExistence type="predicted"/>